<dbReference type="EMBL" id="SRMI01000002">
    <property type="protein sequence ID" value="TVY77074.1"/>
    <property type="molecule type" value="Genomic_DNA"/>
</dbReference>
<dbReference type="AlphaFoldDB" id="A0A559KSI4"/>
<dbReference type="OMA" id="ELPCLGC"/>
<dbReference type="EMBL" id="SRMI01000001">
    <property type="protein sequence ID" value="TVY79880.1"/>
    <property type="molecule type" value="Genomic_DNA"/>
</dbReference>
<evidence type="ECO:0000313" key="14">
    <source>
        <dbReference type="EMBL" id="TXB98739.1"/>
    </source>
</evidence>
<evidence type="ECO:0000313" key="2">
    <source>
        <dbReference type="EMBL" id="TVY62946.1"/>
    </source>
</evidence>
<dbReference type="EMBL" id="SRMI01000001">
    <property type="protein sequence ID" value="TVY79174.1"/>
    <property type="molecule type" value="Genomic_DNA"/>
</dbReference>
<sequence>MARTRSTPKKATGGKGAAALLKTSGKGQSARATKSARAPAAPTTPVKSPKKKLVRERTRAQVRQDLRDKDRAERKEKGLAPRTWEDRLEIADEDLPPIVTFTDDHYELPCLGCVRSCLAGKGELEHCKSDPTRRAQRCALYESGSHKCEPVPNLIEPLVRVLKKAILDDKESRISNARVAIRLQLDTLYDSETAGFYSARDKATKPLVTIGEAAERALEEGFEEEGAGDGGDSSAEQKVAARKIIKTLSALL</sequence>
<evidence type="ECO:0000313" key="5">
    <source>
        <dbReference type="EMBL" id="TVY74029.1"/>
    </source>
</evidence>
<evidence type="ECO:0000313" key="6">
    <source>
        <dbReference type="EMBL" id="TVY74222.1"/>
    </source>
</evidence>
<evidence type="ECO:0000313" key="13">
    <source>
        <dbReference type="EMBL" id="TXB98080.1"/>
    </source>
</evidence>
<dbReference type="EMBL" id="VMNF01000012">
    <property type="protein sequence ID" value="TXB98739.1"/>
    <property type="molecule type" value="Genomic_DNA"/>
</dbReference>
<evidence type="ECO:0000313" key="9">
    <source>
        <dbReference type="EMBL" id="TVY78679.1"/>
    </source>
</evidence>
<evidence type="ECO:0000313" key="3">
    <source>
        <dbReference type="EMBL" id="TVY68016.1"/>
    </source>
</evidence>
<accession>A0A559KSI4</accession>
<dbReference type="Proteomes" id="UP000321331">
    <property type="component" value="Unassembled WGS sequence"/>
</dbReference>
<evidence type="ECO:0000313" key="12">
    <source>
        <dbReference type="EMBL" id="TXB97834.1"/>
    </source>
</evidence>
<evidence type="ECO:0000256" key="1">
    <source>
        <dbReference type="SAM" id="MobiDB-lite"/>
    </source>
</evidence>
<dbReference type="EMBL" id="VMNF01000013">
    <property type="protein sequence ID" value="TXB98080.1"/>
    <property type="molecule type" value="Genomic_DNA"/>
</dbReference>
<dbReference type="EMBL" id="SRMI01000003">
    <property type="protein sequence ID" value="TVY75254.1"/>
    <property type="molecule type" value="Genomic_DNA"/>
</dbReference>
<evidence type="ECO:0000313" key="10">
    <source>
        <dbReference type="EMBL" id="TVY79174.1"/>
    </source>
</evidence>
<dbReference type="Proteomes" id="UP000320707">
    <property type="component" value="Unassembled WGS sequence"/>
</dbReference>
<dbReference type="EMBL" id="VMNF01000013">
    <property type="protein sequence ID" value="TXB97834.1"/>
    <property type="molecule type" value="Genomic_DNA"/>
</dbReference>
<evidence type="ECO:0000313" key="8">
    <source>
        <dbReference type="EMBL" id="TVY77074.1"/>
    </source>
</evidence>
<feature type="compositionally biased region" description="Low complexity" evidence="1">
    <location>
        <begin position="17"/>
        <end position="45"/>
    </location>
</feature>
<dbReference type="EMBL" id="SRMI01000006">
    <property type="protein sequence ID" value="TVY68016.1"/>
    <property type="molecule type" value="Genomic_DNA"/>
</dbReference>
<dbReference type="EMBL" id="SRMI01000009">
    <property type="protein sequence ID" value="TVY62946.1"/>
    <property type="molecule type" value="Genomic_DNA"/>
</dbReference>
<feature type="compositionally biased region" description="Basic and acidic residues" evidence="1">
    <location>
        <begin position="55"/>
        <end position="78"/>
    </location>
</feature>
<evidence type="ECO:0000313" key="17">
    <source>
        <dbReference type="Proteomes" id="UP000321331"/>
    </source>
</evidence>
<organism evidence="2 16">
    <name type="scientific">Fusarium oxysporum f. sp. cubense</name>
    <dbReference type="NCBI Taxonomy" id="61366"/>
    <lineage>
        <taxon>Eukaryota</taxon>
        <taxon>Fungi</taxon>
        <taxon>Dikarya</taxon>
        <taxon>Ascomycota</taxon>
        <taxon>Pezizomycotina</taxon>
        <taxon>Sordariomycetes</taxon>
        <taxon>Hypocreomycetidae</taxon>
        <taxon>Hypocreales</taxon>
        <taxon>Nectriaceae</taxon>
        <taxon>Fusarium</taxon>
        <taxon>Fusarium oxysporum species complex</taxon>
    </lineage>
</organism>
<reference evidence="12 17" key="2">
    <citation type="submission" date="2019-07" db="EMBL/GenBank/DDBJ databases">
        <title>The First High-Quality Draft Genome Sequence of the Causal Agent of the Current Panama Disease Epidemic.</title>
        <authorList>
            <person name="Warmington R.J."/>
            <person name="Kay W."/>
            <person name="Jeffries A."/>
            <person name="Bebber D."/>
            <person name="Moore K."/>
            <person name="Studholme D.J."/>
        </authorList>
    </citation>
    <scope>NUCLEOTIDE SEQUENCE [LARGE SCALE GENOMIC DNA]</scope>
    <source>
        <strain evidence="12 17">TR4</strain>
    </source>
</reference>
<evidence type="ECO:0000313" key="11">
    <source>
        <dbReference type="EMBL" id="TVY79880.1"/>
    </source>
</evidence>
<evidence type="ECO:0000313" key="7">
    <source>
        <dbReference type="EMBL" id="TVY75254.1"/>
    </source>
</evidence>
<dbReference type="EMBL" id="SRMI01000001">
    <property type="protein sequence ID" value="TVY78679.1"/>
    <property type="molecule type" value="Genomic_DNA"/>
</dbReference>
<proteinExistence type="predicted"/>
<name>A0A559KSI4_FUSOC</name>
<dbReference type="EMBL" id="SRMI01000004">
    <property type="protein sequence ID" value="TVY72822.1"/>
    <property type="molecule type" value="Genomic_DNA"/>
</dbReference>
<evidence type="ECO:0000313" key="16">
    <source>
        <dbReference type="Proteomes" id="UP000320707"/>
    </source>
</evidence>
<reference evidence="2 16" key="1">
    <citation type="journal article" date="2019" name="Microbiol. Resour. Announc.">
        <title>High-quality draft genome sequence of Fusarium oxysporum f. sp. cubense strain 160527, a causal agent of Panama disease.</title>
        <authorList>
            <person name="Asai S."/>
            <person name="Ayukawa Y."/>
            <person name="Gan P."/>
            <person name="Masuda S."/>
            <person name="Komatsu K."/>
            <person name="Shirasu K."/>
            <person name="Arie T."/>
        </authorList>
    </citation>
    <scope>NUCLEOTIDE SEQUENCE [LARGE SCALE GENOMIC DNA]</scope>
    <source>
        <strain evidence="2 16">160527</strain>
    </source>
</reference>
<dbReference type="EMBL" id="VMNF01000006">
    <property type="protein sequence ID" value="TXC06100.1"/>
    <property type="molecule type" value="Genomic_DNA"/>
</dbReference>
<protein>
    <submittedName>
        <fullName evidence="2">Uncharacterized protein</fullName>
    </submittedName>
</protein>
<evidence type="ECO:0000313" key="4">
    <source>
        <dbReference type="EMBL" id="TVY72822.1"/>
    </source>
</evidence>
<gene>
    <name evidence="3" type="ORF">Focb16_v002592</name>
    <name evidence="6" type="ORF">Focb16_v005570</name>
    <name evidence="5" type="ORF">Focb16_v005650</name>
    <name evidence="7" type="ORF">Focb16_v006175</name>
    <name evidence="8" type="ORF">Focb16_v006342</name>
    <name evidence="10" type="ORF">Focb16_v008217</name>
    <name evidence="11" type="ORF">Focb16_v008220</name>
    <name evidence="9" type="ORF">Focb16_v008306</name>
    <name evidence="4" type="ORF">Focb16_v011388</name>
    <name evidence="2" type="ORF">Focb16_v015313</name>
    <name evidence="15" type="ORF">FocTR4_00009474</name>
    <name evidence="14" type="ORF">FocTR4_00013550</name>
    <name evidence="13" type="ORF">FocTR4_00017045</name>
    <name evidence="12" type="ORF">FocTR4_00017114</name>
</gene>
<feature type="region of interest" description="Disordered" evidence="1">
    <location>
        <begin position="1"/>
        <end position="78"/>
    </location>
</feature>
<dbReference type="EMBL" id="SRMI01000003">
    <property type="protein sequence ID" value="TVY74222.1"/>
    <property type="molecule type" value="Genomic_DNA"/>
</dbReference>
<evidence type="ECO:0000313" key="15">
    <source>
        <dbReference type="EMBL" id="TXC06100.1"/>
    </source>
</evidence>
<dbReference type="EMBL" id="SRMI01000003">
    <property type="protein sequence ID" value="TVY74029.1"/>
    <property type="molecule type" value="Genomic_DNA"/>
</dbReference>
<comment type="caution">
    <text evidence="2">The sequence shown here is derived from an EMBL/GenBank/DDBJ whole genome shotgun (WGS) entry which is preliminary data.</text>
</comment>